<name>A0A6I1FMH8_9BACI</name>
<dbReference type="EMBL" id="WEIO01000002">
    <property type="protein sequence ID" value="KAB7708213.1"/>
    <property type="molecule type" value="Genomic_DNA"/>
</dbReference>
<protein>
    <recommendedName>
        <fullName evidence="1">Small, acid-soluble spore protein Tlp</fullName>
    </recommendedName>
</protein>
<dbReference type="RefSeq" id="WP_152150198.1">
    <property type="nucleotide sequence ID" value="NZ_WEIO01000002.1"/>
</dbReference>
<feature type="region of interest" description="Disordered" evidence="2">
    <location>
        <begin position="34"/>
        <end position="78"/>
    </location>
</feature>
<evidence type="ECO:0000313" key="4">
    <source>
        <dbReference type="Proteomes" id="UP000429595"/>
    </source>
</evidence>
<dbReference type="InterPro" id="IPR017524">
    <property type="entry name" value="SASP_thioredoxin-like"/>
</dbReference>
<dbReference type="GO" id="GO:0030436">
    <property type="term" value="P:asexual sporulation"/>
    <property type="evidence" value="ECO:0007669"/>
    <property type="project" value="UniProtKB-UniRule"/>
</dbReference>
<dbReference type="NCBIfam" id="TIGR03090">
    <property type="entry name" value="SASP_tlp"/>
    <property type="match status" value="1"/>
</dbReference>
<keyword evidence="4" id="KW-1185">Reference proteome</keyword>
<sequence length="78" mass="8918">MNNKPNPDDRSNNVERLQDMVENTIGNMERAEETMMNAGPEERQAIEEKNARRRESIAGMREEIKDEASARENGQING</sequence>
<feature type="compositionally biased region" description="Basic and acidic residues" evidence="2">
    <location>
        <begin position="40"/>
        <end position="70"/>
    </location>
</feature>
<dbReference type="GO" id="GO:0030435">
    <property type="term" value="P:sporulation resulting in formation of a cellular spore"/>
    <property type="evidence" value="ECO:0007669"/>
    <property type="project" value="UniProtKB-KW"/>
</dbReference>
<evidence type="ECO:0000256" key="1">
    <source>
        <dbReference type="HAMAP-Rule" id="MF_01506"/>
    </source>
</evidence>
<dbReference type="Proteomes" id="UP000429595">
    <property type="component" value="Unassembled WGS sequence"/>
</dbReference>
<keyword evidence="1" id="KW-0749">Sporulation</keyword>
<accession>A0A6I1FMH8</accession>
<dbReference type="Pfam" id="PF19824">
    <property type="entry name" value="Tlp"/>
    <property type="match status" value="1"/>
</dbReference>
<dbReference type="AlphaFoldDB" id="A0A6I1FMH8"/>
<evidence type="ECO:0000313" key="3">
    <source>
        <dbReference type="EMBL" id="KAB7708213.1"/>
    </source>
</evidence>
<proteinExistence type="evidence at transcript level"/>
<dbReference type="HAMAP" id="MF_01506">
    <property type="entry name" value="Tlp"/>
    <property type="match status" value="1"/>
</dbReference>
<comment type="similarity">
    <text evidence="1">Belongs to the Tlp family.</text>
</comment>
<comment type="subcellular location">
    <subcellularLocation>
        <location evidence="1">Spore core</location>
    </subcellularLocation>
</comment>
<comment type="induction">
    <text evidence="1">Expressed only in the forespore compartment of sporulating cells.</text>
</comment>
<evidence type="ECO:0000256" key="2">
    <source>
        <dbReference type="SAM" id="MobiDB-lite"/>
    </source>
</evidence>
<gene>
    <name evidence="1" type="primary">tlp</name>
    <name evidence="3" type="ORF">F9802_05805</name>
</gene>
<comment type="caution">
    <text evidence="3">The sequence shown here is derived from an EMBL/GenBank/DDBJ whole genome shotgun (WGS) entry which is preliminary data.</text>
</comment>
<organism evidence="3 4">
    <name type="scientific">Bacillus aerolatus</name>
    <dbReference type="NCBI Taxonomy" id="2653354"/>
    <lineage>
        <taxon>Bacteria</taxon>
        <taxon>Bacillati</taxon>
        <taxon>Bacillota</taxon>
        <taxon>Bacilli</taxon>
        <taxon>Bacillales</taxon>
        <taxon>Bacillaceae</taxon>
        <taxon>Bacillus</taxon>
    </lineage>
</organism>
<reference evidence="3 4" key="1">
    <citation type="submission" date="2019-10" db="EMBL/GenBank/DDBJ databases">
        <title>Bacillus aerolatum sp. nov., isolated from bioaerosol of sport playgrounds.</title>
        <authorList>
            <person name="Chen P."/>
            <person name="Zhang G."/>
        </authorList>
    </citation>
    <scope>NUCLEOTIDE SEQUENCE [LARGE SCALE GENOMIC DNA]</scope>
    <source>
        <strain evidence="3 4">CX253</strain>
    </source>
</reference>